<gene>
    <name evidence="10" type="ORF">FOE78_01520</name>
</gene>
<dbReference type="PANTHER" id="PTHR31503">
    <property type="entry name" value="VACUOLAR CALCIUM ION TRANSPORTER"/>
    <property type="match status" value="1"/>
</dbReference>
<feature type="transmembrane region" description="Helical" evidence="8">
    <location>
        <begin position="271"/>
        <end position="293"/>
    </location>
</feature>
<dbReference type="RefSeq" id="WP_143984758.1">
    <property type="nucleotide sequence ID" value="NZ_CP041692.1"/>
</dbReference>
<comment type="subcellular location">
    <subcellularLocation>
        <location evidence="1">Endomembrane system</location>
        <topology evidence="1">Multi-pass membrane protein</topology>
    </subcellularLocation>
</comment>
<reference evidence="10 11" key="1">
    <citation type="submission" date="2019-07" db="EMBL/GenBank/DDBJ databases">
        <title>Microlunatus dokdonensis sp. nov. isolated from the rhizospheric soil of the wild plant Elymus tsukushiensis.</title>
        <authorList>
            <person name="Ghim S.-Y."/>
            <person name="Hwang Y.-J."/>
            <person name="Son J.-S."/>
            <person name="Shin J.-H."/>
        </authorList>
    </citation>
    <scope>NUCLEOTIDE SEQUENCE [LARGE SCALE GENOMIC DNA]</scope>
    <source>
        <strain evidence="10 11">KUDC0627</strain>
    </source>
</reference>
<keyword evidence="6 8" id="KW-0472">Membrane</keyword>
<dbReference type="InterPro" id="IPR004713">
    <property type="entry name" value="CaH_exchang"/>
</dbReference>
<dbReference type="InterPro" id="IPR044880">
    <property type="entry name" value="NCX_ion-bd_dom_sf"/>
</dbReference>
<proteinExistence type="predicted"/>
<dbReference type="GO" id="GO:0006874">
    <property type="term" value="P:intracellular calcium ion homeostasis"/>
    <property type="evidence" value="ECO:0007669"/>
    <property type="project" value="TreeGrafter"/>
</dbReference>
<keyword evidence="11" id="KW-1185">Reference proteome</keyword>
<dbReference type="KEGG" id="mik:FOE78_01520"/>
<keyword evidence="5" id="KW-0406">Ion transport</keyword>
<name>A0A516PUE2_9ACTN</name>
<dbReference type="InterPro" id="IPR004837">
    <property type="entry name" value="NaCa_Exmemb"/>
</dbReference>
<feature type="domain" description="Sodium/calcium exchanger membrane region" evidence="9">
    <location>
        <begin position="60"/>
        <end position="208"/>
    </location>
</feature>
<feature type="transmembrane region" description="Helical" evidence="8">
    <location>
        <begin position="337"/>
        <end position="355"/>
    </location>
</feature>
<feature type="transmembrane region" description="Helical" evidence="8">
    <location>
        <begin position="305"/>
        <end position="331"/>
    </location>
</feature>
<keyword evidence="4 8" id="KW-1133">Transmembrane helix</keyword>
<dbReference type="Pfam" id="PF01699">
    <property type="entry name" value="Na_Ca_ex"/>
    <property type="match status" value="2"/>
</dbReference>
<feature type="transmembrane region" description="Helical" evidence="8">
    <location>
        <begin position="120"/>
        <end position="144"/>
    </location>
</feature>
<dbReference type="AlphaFoldDB" id="A0A516PUE2"/>
<feature type="transmembrane region" description="Helical" evidence="8">
    <location>
        <begin position="232"/>
        <end position="251"/>
    </location>
</feature>
<evidence type="ECO:0000256" key="2">
    <source>
        <dbReference type="ARBA" id="ARBA00022448"/>
    </source>
</evidence>
<protein>
    <recommendedName>
        <fullName evidence="9">Sodium/calcium exchanger membrane region domain-containing protein</fullName>
    </recommendedName>
</protein>
<evidence type="ECO:0000256" key="5">
    <source>
        <dbReference type="ARBA" id="ARBA00023065"/>
    </source>
</evidence>
<evidence type="ECO:0000256" key="7">
    <source>
        <dbReference type="SAM" id="MobiDB-lite"/>
    </source>
</evidence>
<dbReference type="Proteomes" id="UP000319263">
    <property type="component" value="Chromosome"/>
</dbReference>
<feature type="region of interest" description="Disordered" evidence="7">
    <location>
        <begin position="1"/>
        <end position="26"/>
    </location>
</feature>
<feature type="domain" description="Sodium/calcium exchanger membrane region" evidence="9">
    <location>
        <begin position="237"/>
        <end position="377"/>
    </location>
</feature>
<evidence type="ECO:0000256" key="4">
    <source>
        <dbReference type="ARBA" id="ARBA00022989"/>
    </source>
</evidence>
<feature type="transmembrane region" description="Helical" evidence="8">
    <location>
        <begin position="362"/>
        <end position="380"/>
    </location>
</feature>
<dbReference type="GO" id="GO:0015369">
    <property type="term" value="F:calcium:proton antiporter activity"/>
    <property type="evidence" value="ECO:0007669"/>
    <property type="project" value="TreeGrafter"/>
</dbReference>
<feature type="transmembrane region" description="Helical" evidence="8">
    <location>
        <begin position="156"/>
        <end position="175"/>
    </location>
</feature>
<dbReference type="OrthoDB" id="8438242at2"/>
<feature type="transmembrane region" description="Helical" evidence="8">
    <location>
        <begin position="181"/>
        <end position="203"/>
    </location>
</feature>
<feature type="transmembrane region" description="Helical" evidence="8">
    <location>
        <begin position="61"/>
        <end position="78"/>
    </location>
</feature>
<dbReference type="EMBL" id="CP041692">
    <property type="protein sequence ID" value="QDP94769.1"/>
    <property type="molecule type" value="Genomic_DNA"/>
</dbReference>
<organism evidence="10 11">
    <name type="scientific">Microlunatus elymi</name>
    <dbReference type="NCBI Taxonomy" id="2596828"/>
    <lineage>
        <taxon>Bacteria</taxon>
        <taxon>Bacillati</taxon>
        <taxon>Actinomycetota</taxon>
        <taxon>Actinomycetes</taxon>
        <taxon>Propionibacteriales</taxon>
        <taxon>Propionibacteriaceae</taxon>
        <taxon>Microlunatus</taxon>
    </lineage>
</organism>
<feature type="transmembrane region" description="Helical" evidence="8">
    <location>
        <begin position="90"/>
        <end position="114"/>
    </location>
</feature>
<evidence type="ECO:0000256" key="1">
    <source>
        <dbReference type="ARBA" id="ARBA00004127"/>
    </source>
</evidence>
<evidence type="ECO:0000313" key="10">
    <source>
        <dbReference type="EMBL" id="QDP94769.1"/>
    </source>
</evidence>
<sequence>MNRPPEGPVPHSDHPARTAGSTRRPLLGRARRLRPRHLVWLLLLLVPADLLADALGAGPVLVFWLSVAALVPIAYVIGEATEHAGEHTGSLIAGLLNASFGNAPELIVAVLAVTHGLPDVVLGSLTGSIVSNLLLVLGVSTIVARRGRVNRRAAGGSLMLAGLAVVLFSLTTMLGHTGDSAGGIGSPLVIAVCIALLVAYIGFTTISVRRAHAAHTEYLADREEPDSDEQHWPLATALIVLGVATLATVGVSETLTSTIKQFAESAGLPQFFVAAVIVAIVGNATEHGGAILIANRGRLDLAGQIAFSSGAQVATLVLPAVVLVAVAINALPLDFRPVELITIAIAIAVPALLLLRRTMTVLSGVVLCAVYVGLAAVYYFV</sequence>
<accession>A0A516PUE2</accession>
<evidence type="ECO:0000256" key="3">
    <source>
        <dbReference type="ARBA" id="ARBA00022692"/>
    </source>
</evidence>
<keyword evidence="2" id="KW-0813">Transport</keyword>
<evidence type="ECO:0000259" key="9">
    <source>
        <dbReference type="Pfam" id="PF01699"/>
    </source>
</evidence>
<dbReference type="PANTHER" id="PTHR31503:SF22">
    <property type="entry name" value="VACUOLAR CALCIUM ION TRANSPORTER"/>
    <property type="match status" value="1"/>
</dbReference>
<keyword evidence="3 8" id="KW-0812">Transmembrane</keyword>
<dbReference type="GO" id="GO:0016020">
    <property type="term" value="C:membrane"/>
    <property type="evidence" value="ECO:0007669"/>
    <property type="project" value="InterPro"/>
</dbReference>
<dbReference type="Gene3D" id="1.20.1420.30">
    <property type="entry name" value="NCX, central ion-binding region"/>
    <property type="match status" value="1"/>
</dbReference>
<dbReference type="GO" id="GO:0012505">
    <property type="term" value="C:endomembrane system"/>
    <property type="evidence" value="ECO:0007669"/>
    <property type="project" value="UniProtKB-SubCell"/>
</dbReference>
<evidence type="ECO:0000256" key="8">
    <source>
        <dbReference type="SAM" id="Phobius"/>
    </source>
</evidence>
<evidence type="ECO:0000256" key="6">
    <source>
        <dbReference type="ARBA" id="ARBA00023136"/>
    </source>
</evidence>
<evidence type="ECO:0000313" key="11">
    <source>
        <dbReference type="Proteomes" id="UP000319263"/>
    </source>
</evidence>